<evidence type="ECO:0000256" key="2">
    <source>
        <dbReference type="ARBA" id="ARBA00023015"/>
    </source>
</evidence>
<dbReference type="EMBL" id="BPVZ01000060">
    <property type="protein sequence ID" value="GKV22530.1"/>
    <property type="molecule type" value="Genomic_DNA"/>
</dbReference>
<keyword evidence="3" id="KW-0238">DNA-binding</keyword>
<keyword evidence="10" id="KW-1185">Reference proteome</keyword>
<evidence type="ECO:0000256" key="6">
    <source>
        <dbReference type="ARBA" id="ARBA00024343"/>
    </source>
</evidence>
<feature type="region of interest" description="Disordered" evidence="7">
    <location>
        <begin position="187"/>
        <end position="216"/>
    </location>
</feature>
<feature type="region of interest" description="Disordered" evidence="7">
    <location>
        <begin position="1"/>
        <end position="25"/>
    </location>
</feature>
<evidence type="ECO:0000313" key="10">
    <source>
        <dbReference type="Proteomes" id="UP001054252"/>
    </source>
</evidence>
<comment type="similarity">
    <text evidence="6">Belongs to the AP2/ERF transcription factor family. ERF subfamily.</text>
</comment>
<keyword evidence="5" id="KW-0539">Nucleus</keyword>
<dbReference type="Pfam" id="PF00847">
    <property type="entry name" value="AP2"/>
    <property type="match status" value="1"/>
</dbReference>
<evidence type="ECO:0000313" key="9">
    <source>
        <dbReference type="EMBL" id="GKV22530.1"/>
    </source>
</evidence>
<proteinExistence type="inferred from homology"/>
<dbReference type="SMART" id="SM00380">
    <property type="entry name" value="AP2"/>
    <property type="match status" value="1"/>
</dbReference>
<evidence type="ECO:0000259" key="8">
    <source>
        <dbReference type="PROSITE" id="PS51032"/>
    </source>
</evidence>
<evidence type="ECO:0000256" key="3">
    <source>
        <dbReference type="ARBA" id="ARBA00023125"/>
    </source>
</evidence>
<dbReference type="GO" id="GO:0005634">
    <property type="term" value="C:nucleus"/>
    <property type="evidence" value="ECO:0007669"/>
    <property type="project" value="UniProtKB-SubCell"/>
</dbReference>
<dbReference type="InterPro" id="IPR044808">
    <property type="entry name" value="ERF_plant"/>
</dbReference>
<keyword evidence="2" id="KW-0805">Transcription regulation</keyword>
<dbReference type="CDD" id="cd00018">
    <property type="entry name" value="AP2"/>
    <property type="match status" value="1"/>
</dbReference>
<name>A0AAV5KD54_9ROSI</name>
<feature type="domain" description="AP2/ERF" evidence="8">
    <location>
        <begin position="122"/>
        <end position="179"/>
    </location>
</feature>
<comment type="caution">
    <text evidence="9">The sequence shown here is derived from an EMBL/GenBank/DDBJ whole genome shotgun (WGS) entry which is preliminary data.</text>
</comment>
<dbReference type="InterPro" id="IPR001471">
    <property type="entry name" value="AP2/ERF_dom"/>
</dbReference>
<dbReference type="GO" id="GO:0009873">
    <property type="term" value="P:ethylene-activated signaling pathway"/>
    <property type="evidence" value="ECO:0007669"/>
    <property type="project" value="InterPro"/>
</dbReference>
<dbReference type="SUPFAM" id="SSF54171">
    <property type="entry name" value="DNA-binding domain"/>
    <property type="match status" value="1"/>
</dbReference>
<evidence type="ECO:0000256" key="1">
    <source>
        <dbReference type="ARBA" id="ARBA00004123"/>
    </source>
</evidence>
<evidence type="ECO:0000256" key="5">
    <source>
        <dbReference type="ARBA" id="ARBA00023242"/>
    </source>
</evidence>
<gene>
    <name evidence="9" type="ORF">SLEP1_g32394</name>
</gene>
<dbReference type="AlphaFoldDB" id="A0AAV5KD54"/>
<dbReference type="FunFam" id="3.30.730.10:FF:000001">
    <property type="entry name" value="Ethylene-responsive transcription factor 2"/>
    <property type="match status" value="1"/>
</dbReference>
<dbReference type="GO" id="GO:0003700">
    <property type="term" value="F:DNA-binding transcription factor activity"/>
    <property type="evidence" value="ECO:0007669"/>
    <property type="project" value="InterPro"/>
</dbReference>
<organism evidence="9 10">
    <name type="scientific">Rubroshorea leprosula</name>
    <dbReference type="NCBI Taxonomy" id="152421"/>
    <lineage>
        <taxon>Eukaryota</taxon>
        <taxon>Viridiplantae</taxon>
        <taxon>Streptophyta</taxon>
        <taxon>Embryophyta</taxon>
        <taxon>Tracheophyta</taxon>
        <taxon>Spermatophyta</taxon>
        <taxon>Magnoliopsida</taxon>
        <taxon>eudicotyledons</taxon>
        <taxon>Gunneridae</taxon>
        <taxon>Pentapetalae</taxon>
        <taxon>rosids</taxon>
        <taxon>malvids</taxon>
        <taxon>Malvales</taxon>
        <taxon>Dipterocarpaceae</taxon>
        <taxon>Rubroshorea</taxon>
    </lineage>
</organism>
<protein>
    <recommendedName>
        <fullName evidence="8">AP2/ERF domain-containing protein</fullName>
    </recommendedName>
</protein>
<comment type="subcellular location">
    <subcellularLocation>
        <location evidence="1">Nucleus</location>
    </subcellularLocation>
</comment>
<keyword evidence="4" id="KW-0804">Transcription</keyword>
<dbReference type="InterPro" id="IPR016177">
    <property type="entry name" value="DNA-bd_dom_sf"/>
</dbReference>
<feature type="compositionally biased region" description="Polar residues" evidence="7">
    <location>
        <begin position="188"/>
        <end position="198"/>
    </location>
</feature>
<reference evidence="9 10" key="1">
    <citation type="journal article" date="2021" name="Commun. Biol.">
        <title>The genome of Shorea leprosula (Dipterocarpaceae) highlights the ecological relevance of drought in aseasonal tropical rainforests.</title>
        <authorList>
            <person name="Ng K.K.S."/>
            <person name="Kobayashi M.J."/>
            <person name="Fawcett J.A."/>
            <person name="Hatakeyama M."/>
            <person name="Paape T."/>
            <person name="Ng C.H."/>
            <person name="Ang C.C."/>
            <person name="Tnah L.H."/>
            <person name="Lee C.T."/>
            <person name="Nishiyama T."/>
            <person name="Sese J."/>
            <person name="O'Brien M.J."/>
            <person name="Copetti D."/>
            <person name="Mohd Noor M.I."/>
            <person name="Ong R.C."/>
            <person name="Putra M."/>
            <person name="Sireger I.Z."/>
            <person name="Indrioko S."/>
            <person name="Kosugi Y."/>
            <person name="Izuno A."/>
            <person name="Isagi Y."/>
            <person name="Lee S.L."/>
            <person name="Shimizu K.K."/>
        </authorList>
    </citation>
    <scope>NUCLEOTIDE SEQUENCE [LARGE SCALE GENOMIC DNA]</scope>
    <source>
        <strain evidence="9">214</strain>
    </source>
</reference>
<dbReference type="PANTHER" id="PTHR31190:SF181">
    <property type="entry name" value="OS02G0764700 PROTEIN"/>
    <property type="match status" value="1"/>
</dbReference>
<dbReference type="PRINTS" id="PR00367">
    <property type="entry name" value="ETHRSPELEMNT"/>
</dbReference>
<evidence type="ECO:0000256" key="4">
    <source>
        <dbReference type="ARBA" id="ARBA00023163"/>
    </source>
</evidence>
<feature type="compositionally biased region" description="Polar residues" evidence="7">
    <location>
        <begin position="8"/>
        <end position="19"/>
    </location>
</feature>
<evidence type="ECO:0000256" key="7">
    <source>
        <dbReference type="SAM" id="MobiDB-lite"/>
    </source>
</evidence>
<dbReference type="PANTHER" id="PTHR31190">
    <property type="entry name" value="DNA-BINDING DOMAIN"/>
    <property type="match status" value="1"/>
</dbReference>
<dbReference type="Gene3D" id="3.30.730.10">
    <property type="entry name" value="AP2/ERF domain"/>
    <property type="match status" value="1"/>
</dbReference>
<accession>A0AAV5KD54</accession>
<sequence length="264" mass="29431">MKPKLNTADDSTQNTNSPLPSLRLSREQELSVMVSTLRNVISSSTDTNTIAATMAMDFSPEFASSSMVGLTHEANSSGTVLSVSDYMDKCPVCKIDGCLGCNFFSPNKQEEKKPTRKRAKKNFRGVRRRPWGKWAAEIRDPRRAARVWLGTFTTEEEAARAYDRAAIEFRGPRAKLNFPFSDYRNDDSSNIGSTSAATTVHDGGENTSENGQRRTDDEVEIAMEFGKESEFWGNGEDEIQQWMKKMVDFPVDDSSDSTGNANSY</sequence>
<dbReference type="GO" id="GO:0003677">
    <property type="term" value="F:DNA binding"/>
    <property type="evidence" value="ECO:0007669"/>
    <property type="project" value="UniProtKB-KW"/>
</dbReference>
<dbReference type="Proteomes" id="UP001054252">
    <property type="component" value="Unassembled WGS sequence"/>
</dbReference>
<dbReference type="InterPro" id="IPR036955">
    <property type="entry name" value="AP2/ERF_dom_sf"/>
</dbReference>
<dbReference type="PROSITE" id="PS51032">
    <property type="entry name" value="AP2_ERF"/>
    <property type="match status" value="1"/>
</dbReference>